<dbReference type="InParanoid" id="A4I0F6"/>
<reference evidence="1 2" key="1">
    <citation type="journal article" date="2007" name="Nat. Genet.">
        <title>Comparative genomic analysis of three Leishmania species that cause diverse human disease.</title>
        <authorList>
            <person name="Peacock C.S."/>
            <person name="Seeger K."/>
            <person name="Harris D."/>
            <person name="Murphy L."/>
            <person name="Ruiz J.C."/>
            <person name="Quail M.A."/>
            <person name="Peters N."/>
            <person name="Adlem E."/>
            <person name="Tivey A."/>
            <person name="Aslett M."/>
            <person name="Kerhornou A."/>
            <person name="Ivens A."/>
            <person name="Fraser A."/>
            <person name="Rajandream M.A."/>
            <person name="Carver T."/>
            <person name="Norbertczak H."/>
            <person name="Chillingworth T."/>
            <person name="Hance Z."/>
            <person name="Jagels K."/>
            <person name="Moule S."/>
            <person name="Ormond D."/>
            <person name="Rutter S."/>
            <person name="Squares R."/>
            <person name="Whitehead S."/>
            <person name="Rabbinowitsch E."/>
            <person name="Arrowsmith C."/>
            <person name="White B."/>
            <person name="Thurston S."/>
            <person name="Bringaud F."/>
            <person name="Baldauf S.L."/>
            <person name="Faulconbridge A."/>
            <person name="Jeffares D."/>
            <person name="Depledge D.P."/>
            <person name="Oyola S.O."/>
            <person name="Hilley J.D."/>
            <person name="Brito L.O."/>
            <person name="Tosi L.R."/>
            <person name="Barrell B."/>
            <person name="Cruz A.K."/>
            <person name="Mottram J.C."/>
            <person name="Smith D.F."/>
            <person name="Berriman M."/>
        </authorList>
    </citation>
    <scope>NUCLEOTIDE SEQUENCE [LARGE SCALE GENOMIC DNA]</scope>
    <source>
        <strain evidence="1 2">JPCM5</strain>
    </source>
</reference>
<evidence type="ECO:0000313" key="1">
    <source>
        <dbReference type="EMBL" id="CAM68226.1"/>
    </source>
</evidence>
<protein>
    <submittedName>
        <fullName evidence="1">Hydrophilic acylated surface protein a</fullName>
    </submittedName>
</protein>
<dbReference type="RefSeq" id="XP_001465797.1">
    <property type="nucleotide sequence ID" value="XM_001465760.1"/>
</dbReference>
<proteinExistence type="predicted"/>
<reference evidence="1 2" key="2">
    <citation type="journal article" date="2011" name="Genome Res.">
        <title>Chromosome and gene copy number variation allow major structural change between species and strains of Leishmania.</title>
        <authorList>
            <person name="Rogers M.B."/>
            <person name="Hilley J.D."/>
            <person name="Dickens N.J."/>
            <person name="Wilkes J."/>
            <person name="Bates P.A."/>
            <person name="Depledge D.P."/>
            <person name="Harris D."/>
            <person name="Her Y."/>
            <person name="Herzyk P."/>
            <person name="Imamura H."/>
            <person name="Otto T.D."/>
            <person name="Sanders M."/>
            <person name="Seeger K."/>
            <person name="Dujardin J.C."/>
            <person name="Berriman M."/>
            <person name="Smith D.F."/>
            <person name="Hertz-Fowler C."/>
            <person name="Mottram J.C."/>
        </authorList>
    </citation>
    <scope>NUCLEOTIDE SEQUENCE [LARGE SCALE GENOMIC DNA]</scope>
    <source>
        <strain evidence="1 2">JPCM5</strain>
    </source>
</reference>
<dbReference type="EMBL" id="FR796455">
    <property type="protein sequence ID" value="CAM68226.1"/>
    <property type="molecule type" value="Genomic_DNA"/>
</dbReference>
<dbReference type="Proteomes" id="UP000008153">
    <property type="component" value="Chromosome 23"/>
</dbReference>
<organism evidence="1 2">
    <name type="scientific">Leishmania infantum</name>
    <dbReference type="NCBI Taxonomy" id="5671"/>
    <lineage>
        <taxon>Eukaryota</taxon>
        <taxon>Discoba</taxon>
        <taxon>Euglenozoa</taxon>
        <taxon>Kinetoplastea</taxon>
        <taxon>Metakinetoplastina</taxon>
        <taxon>Trypanosomatida</taxon>
        <taxon>Trypanosomatidae</taxon>
        <taxon>Leishmaniinae</taxon>
        <taxon>Leishmania</taxon>
    </lineage>
</organism>
<gene>
    <name evidence="1" type="primary">HASPA2</name>
    <name evidence="1" type="ORF">LINJ_23_1240</name>
</gene>
<accession>A4I0F6</accession>
<name>A4I0F6_LEIIN</name>
<keyword evidence="2" id="KW-1185">Reference proteome</keyword>
<dbReference type="GeneID" id="5069223"/>
<dbReference type="KEGG" id="lif:LINJ_23_1240"/>
<dbReference type="PHI-base" id="PHI:6932"/>
<evidence type="ECO:0000313" key="2">
    <source>
        <dbReference type="Proteomes" id="UP000008153"/>
    </source>
</evidence>
<sequence length="168" mass="18238">MRRTASMSRRAPVLCRRTSGMRRRRTKMDTTWGMELTAMRMVTMISRRSRLPATSALRPGLCASRALHPAVRASSHVNRVCVSRFISLPRTVADACTGSLWLHLLTTASVLGSPSSLRLRVCGTGWPGRAADVVGACGVIAESLAAGLLLRNCGQARPCLCVCCDRRL</sequence>
<dbReference type="AlphaFoldDB" id="A4I0F6"/>